<keyword evidence="9" id="KW-1185">Reference proteome</keyword>
<evidence type="ECO:0000313" key="8">
    <source>
        <dbReference type="EMBL" id="QXP44946.1"/>
    </source>
</evidence>
<evidence type="ECO:0000256" key="2">
    <source>
        <dbReference type="ARBA" id="ARBA00013090"/>
    </source>
</evidence>
<protein>
    <recommendedName>
        <fullName evidence="2 7">Glutamate racemase</fullName>
        <ecNumber evidence="2 7">5.1.1.3</ecNumber>
    </recommendedName>
</protein>
<evidence type="ECO:0000256" key="3">
    <source>
        <dbReference type="ARBA" id="ARBA00022960"/>
    </source>
</evidence>
<keyword evidence="5 7" id="KW-0413">Isomerase</keyword>
<keyword evidence="4 7" id="KW-0573">Peptidoglycan synthesis</keyword>
<dbReference type="InterPro" id="IPR033134">
    <property type="entry name" value="Asp/Glu_racemase_AS_2"/>
</dbReference>
<name>A0ABX8S340_9GAMM</name>
<sequence length="270" mass="29183">MSKSILVFDSGIGGLTILDEIRQVLPDESYLYLFDNARLPYGELDEIDLIEGCVALIARFVARHDISMVVIACNSASTLVLPSLRTELDIPIVGVVPAIKPAAALSKKKCIGLLATPGTIKRTYTHELITRFAAGCKVELYASSELVLLAEQKAAGYPVTQRQVAAILSPLMNSELDTLVLGCTHFPILKDEMQLYLGNKVLLVDSGKAIAARVISIIEQQAFIAHSSENDKSHSDEVISGDAFYTANEIGEGLKTTLSAFGFTNVVRVE</sequence>
<reference evidence="8" key="1">
    <citation type="submission" date="2021-07" db="EMBL/GenBank/DDBJ databases">
        <title>Shewanella sp. YLB-07 whole genome sequence.</title>
        <authorList>
            <person name="Yu L."/>
        </authorList>
    </citation>
    <scope>NUCLEOTIDE SEQUENCE</scope>
    <source>
        <strain evidence="8">YLB-08</strain>
    </source>
</reference>
<feature type="binding site" evidence="7">
    <location>
        <begin position="9"/>
        <end position="10"/>
    </location>
    <ligand>
        <name>substrate</name>
    </ligand>
</feature>
<dbReference type="InterPro" id="IPR001920">
    <property type="entry name" value="Asp/Glu_race"/>
</dbReference>
<dbReference type="InterPro" id="IPR018187">
    <property type="entry name" value="Asp/Glu_racemase_AS_1"/>
</dbReference>
<gene>
    <name evidence="7 8" type="primary">murI</name>
    <name evidence="8" type="ORF">FM038_024175</name>
</gene>
<evidence type="ECO:0000256" key="7">
    <source>
        <dbReference type="HAMAP-Rule" id="MF_00258"/>
    </source>
</evidence>
<comment type="catalytic activity">
    <reaction evidence="1 7">
        <text>L-glutamate = D-glutamate</text>
        <dbReference type="Rhea" id="RHEA:12813"/>
        <dbReference type="ChEBI" id="CHEBI:29985"/>
        <dbReference type="ChEBI" id="CHEBI:29986"/>
        <dbReference type="EC" id="5.1.1.3"/>
    </reaction>
</comment>
<comment type="similarity">
    <text evidence="7">Belongs to the aspartate/glutamate racemases family.</text>
</comment>
<dbReference type="PROSITE" id="PS00924">
    <property type="entry name" value="ASP_GLU_RACEMASE_2"/>
    <property type="match status" value="1"/>
</dbReference>
<organism evidence="8 9">
    <name type="scientific">Shewanella eurypsychrophilus</name>
    <dbReference type="NCBI Taxonomy" id="2593656"/>
    <lineage>
        <taxon>Bacteria</taxon>
        <taxon>Pseudomonadati</taxon>
        <taxon>Pseudomonadota</taxon>
        <taxon>Gammaproteobacteria</taxon>
        <taxon>Alteromonadales</taxon>
        <taxon>Shewanellaceae</taxon>
        <taxon>Shewanella</taxon>
    </lineage>
</organism>
<accession>A0ABX8S340</accession>
<dbReference type="EC" id="5.1.1.3" evidence="2 7"/>
<feature type="binding site" evidence="7">
    <location>
        <begin position="41"/>
        <end position="42"/>
    </location>
    <ligand>
        <name>substrate</name>
    </ligand>
</feature>
<dbReference type="EMBL" id="CP045503">
    <property type="protein sequence ID" value="QXP44946.1"/>
    <property type="molecule type" value="Genomic_DNA"/>
</dbReference>
<evidence type="ECO:0000313" key="9">
    <source>
        <dbReference type="Proteomes" id="UP000316416"/>
    </source>
</evidence>
<keyword evidence="3 7" id="KW-0133">Cell shape</keyword>
<proteinExistence type="inferred from homology"/>
<dbReference type="InterPro" id="IPR015942">
    <property type="entry name" value="Asp/Glu/hydantoin_racemase"/>
</dbReference>
<dbReference type="NCBIfam" id="TIGR00067">
    <property type="entry name" value="glut_race"/>
    <property type="match status" value="1"/>
</dbReference>
<comment type="function">
    <text evidence="7">Provides the (R)-glutamate required for cell wall biosynthesis.</text>
</comment>
<evidence type="ECO:0000256" key="6">
    <source>
        <dbReference type="ARBA" id="ARBA00023316"/>
    </source>
</evidence>
<feature type="active site" description="Proton donor/acceptor" evidence="7">
    <location>
        <position position="73"/>
    </location>
</feature>
<dbReference type="PANTHER" id="PTHR21198">
    <property type="entry name" value="GLUTAMATE RACEMASE"/>
    <property type="match status" value="1"/>
</dbReference>
<keyword evidence="6 7" id="KW-0961">Cell wall biogenesis/degradation</keyword>
<dbReference type="Pfam" id="PF01177">
    <property type="entry name" value="Asp_Glu_race"/>
    <property type="match status" value="1"/>
</dbReference>
<dbReference type="SUPFAM" id="SSF53681">
    <property type="entry name" value="Aspartate/glutamate racemase"/>
    <property type="match status" value="2"/>
</dbReference>
<dbReference type="PROSITE" id="PS00923">
    <property type="entry name" value="ASP_GLU_RACEMASE_1"/>
    <property type="match status" value="1"/>
</dbReference>
<dbReference type="RefSeq" id="WP_142873437.1">
    <property type="nucleotide sequence ID" value="NZ_CP045503.2"/>
</dbReference>
<evidence type="ECO:0000256" key="1">
    <source>
        <dbReference type="ARBA" id="ARBA00001602"/>
    </source>
</evidence>
<feature type="binding site" evidence="7">
    <location>
        <begin position="184"/>
        <end position="185"/>
    </location>
    <ligand>
        <name>substrate</name>
    </ligand>
</feature>
<dbReference type="PANTHER" id="PTHR21198:SF2">
    <property type="entry name" value="GLUTAMATE RACEMASE"/>
    <property type="match status" value="1"/>
</dbReference>
<evidence type="ECO:0000256" key="4">
    <source>
        <dbReference type="ARBA" id="ARBA00022984"/>
    </source>
</evidence>
<comment type="pathway">
    <text evidence="7">Cell wall biogenesis; peptidoglycan biosynthesis.</text>
</comment>
<dbReference type="Gene3D" id="3.40.50.1860">
    <property type="match status" value="2"/>
</dbReference>
<dbReference type="GO" id="GO:0008881">
    <property type="term" value="F:glutamate racemase activity"/>
    <property type="evidence" value="ECO:0007669"/>
    <property type="project" value="UniProtKB-EC"/>
</dbReference>
<dbReference type="Proteomes" id="UP000316416">
    <property type="component" value="Chromosome"/>
</dbReference>
<dbReference type="HAMAP" id="MF_00258">
    <property type="entry name" value="Glu_racemase"/>
    <property type="match status" value="1"/>
</dbReference>
<dbReference type="InterPro" id="IPR004391">
    <property type="entry name" value="Glu_race"/>
</dbReference>
<feature type="active site" description="Proton donor/acceptor" evidence="7">
    <location>
        <position position="183"/>
    </location>
</feature>
<evidence type="ECO:0000256" key="5">
    <source>
        <dbReference type="ARBA" id="ARBA00023235"/>
    </source>
</evidence>
<feature type="binding site" evidence="7">
    <location>
        <begin position="74"/>
        <end position="75"/>
    </location>
    <ligand>
        <name>substrate</name>
    </ligand>
</feature>